<evidence type="ECO:0000313" key="2">
    <source>
        <dbReference type="WBParaSite" id="Hba_01565"/>
    </source>
</evidence>
<accession>A0A1I7WA61</accession>
<organism evidence="1 2">
    <name type="scientific">Heterorhabditis bacteriophora</name>
    <name type="common">Entomopathogenic nematode worm</name>
    <dbReference type="NCBI Taxonomy" id="37862"/>
    <lineage>
        <taxon>Eukaryota</taxon>
        <taxon>Metazoa</taxon>
        <taxon>Ecdysozoa</taxon>
        <taxon>Nematoda</taxon>
        <taxon>Chromadorea</taxon>
        <taxon>Rhabditida</taxon>
        <taxon>Rhabditina</taxon>
        <taxon>Rhabditomorpha</taxon>
        <taxon>Strongyloidea</taxon>
        <taxon>Heterorhabditidae</taxon>
        <taxon>Heterorhabditis</taxon>
    </lineage>
</organism>
<reference evidence="2" key="1">
    <citation type="submission" date="2016-11" db="UniProtKB">
        <authorList>
            <consortium name="WormBaseParasite"/>
        </authorList>
    </citation>
    <scope>IDENTIFICATION</scope>
</reference>
<evidence type="ECO:0000313" key="1">
    <source>
        <dbReference type="Proteomes" id="UP000095283"/>
    </source>
</evidence>
<keyword evidence="1" id="KW-1185">Reference proteome</keyword>
<sequence length="62" mass="6771">MVTFGVCPIFTTNLKGLLIKRLQSSLIAMISLRLKTEISLSSISHMSCISLVYPASLTELSI</sequence>
<proteinExistence type="predicted"/>
<dbReference type="Proteomes" id="UP000095283">
    <property type="component" value="Unplaced"/>
</dbReference>
<name>A0A1I7WA61_HETBA</name>
<dbReference type="WBParaSite" id="Hba_01565">
    <property type="protein sequence ID" value="Hba_01565"/>
    <property type="gene ID" value="Hba_01565"/>
</dbReference>
<dbReference type="AlphaFoldDB" id="A0A1I7WA61"/>
<protein>
    <submittedName>
        <fullName evidence="2">Uncharacterized protein</fullName>
    </submittedName>
</protein>